<dbReference type="InterPro" id="IPR013078">
    <property type="entry name" value="His_Pase_superF_clade-1"/>
</dbReference>
<dbReference type="Gene3D" id="3.40.50.1240">
    <property type="entry name" value="Phosphoglycerate mutase-like"/>
    <property type="match status" value="1"/>
</dbReference>
<sequence>MNYFPQRDQMDQDPPLSSLGRAQVEQTAAFLEQNDVVVDRILSSKLLRSLETARIIGNRLGVACVESLDTLGEIRGNDVSALSQTSLDRAFFAGVRLVPDSWAFMNGETLRDFTARVDSEIDALRLDDSWKVALLAVHGGVNTAIISRALSGNRGAYFAGIEQDYACLNVLDIGAEPEDWVVRLINFAAHHPFHPTPLETTLEHLLSRHRQANAG</sequence>
<proteinExistence type="predicted"/>
<dbReference type="Pfam" id="PF00300">
    <property type="entry name" value="His_Phos_1"/>
    <property type="match status" value="1"/>
</dbReference>
<accession>A0A8A8DG83</accession>
<protein>
    <submittedName>
        <fullName evidence="1">Histidine phosphatase family protein</fullName>
    </submittedName>
</protein>
<organism evidence="1 2">
    <name type="scientific">Burkholderia seminalis</name>
    <dbReference type="NCBI Taxonomy" id="488731"/>
    <lineage>
        <taxon>Bacteria</taxon>
        <taxon>Pseudomonadati</taxon>
        <taxon>Pseudomonadota</taxon>
        <taxon>Betaproteobacteria</taxon>
        <taxon>Burkholderiales</taxon>
        <taxon>Burkholderiaceae</taxon>
        <taxon>Burkholderia</taxon>
        <taxon>Burkholderia cepacia complex</taxon>
    </lineage>
</organism>
<dbReference type="InterPro" id="IPR050275">
    <property type="entry name" value="PGM_Phosphatase"/>
</dbReference>
<reference evidence="1" key="2">
    <citation type="submission" date="2021-03" db="EMBL/GenBank/DDBJ databases">
        <title>Complete genome sequence of Burkholderia seminalis 869T2.</title>
        <authorList>
            <person name="Hung S.-H."/>
            <person name="Huang C.-T."/>
            <person name="Huang C.-C."/>
            <person name="Kuo C.-H."/>
        </authorList>
    </citation>
    <scope>NUCLEOTIDE SEQUENCE</scope>
    <source>
        <strain evidence="1">869T2</strain>
    </source>
</reference>
<dbReference type="InterPro" id="IPR029033">
    <property type="entry name" value="His_PPase_superfam"/>
</dbReference>
<dbReference type="PANTHER" id="PTHR48100">
    <property type="entry name" value="BROAD-SPECIFICITY PHOSPHATASE YOR283W-RELATED"/>
    <property type="match status" value="1"/>
</dbReference>
<dbReference type="AlphaFoldDB" id="A0A8A8DG83"/>
<dbReference type="Proteomes" id="UP000027834">
    <property type="component" value="Chromosome 3"/>
</dbReference>
<dbReference type="GO" id="GO:0005737">
    <property type="term" value="C:cytoplasm"/>
    <property type="evidence" value="ECO:0007669"/>
    <property type="project" value="TreeGrafter"/>
</dbReference>
<dbReference type="PANTHER" id="PTHR48100:SF1">
    <property type="entry name" value="HISTIDINE PHOSPHATASE FAMILY PROTEIN-RELATED"/>
    <property type="match status" value="1"/>
</dbReference>
<evidence type="ECO:0000313" key="2">
    <source>
        <dbReference type="Proteomes" id="UP000027834"/>
    </source>
</evidence>
<dbReference type="EMBL" id="CP072522">
    <property type="protein sequence ID" value="QTO23377.1"/>
    <property type="molecule type" value="Genomic_DNA"/>
</dbReference>
<reference evidence="1" key="1">
    <citation type="submission" date="2014-04" db="EMBL/GenBank/DDBJ databases">
        <authorList>
            <person name="Ho Y.-N."/>
            <person name="Huang C.-C."/>
        </authorList>
    </citation>
    <scope>NUCLEOTIDE SEQUENCE</scope>
    <source>
        <strain evidence="1">869T2</strain>
    </source>
</reference>
<dbReference type="CDD" id="cd07067">
    <property type="entry name" value="HP_PGM_like"/>
    <property type="match status" value="1"/>
</dbReference>
<dbReference type="GO" id="GO:0016791">
    <property type="term" value="F:phosphatase activity"/>
    <property type="evidence" value="ECO:0007669"/>
    <property type="project" value="TreeGrafter"/>
</dbReference>
<dbReference type="SUPFAM" id="SSF53254">
    <property type="entry name" value="Phosphoglycerate mutase-like"/>
    <property type="match status" value="1"/>
</dbReference>
<evidence type="ECO:0000313" key="1">
    <source>
        <dbReference type="EMBL" id="QTO23377.1"/>
    </source>
</evidence>
<gene>
    <name evidence="1" type="ORF">DT99_035565</name>
</gene>
<keyword evidence="2" id="KW-1185">Reference proteome</keyword>
<name>A0A8A8DG83_9BURK</name>